<protein>
    <submittedName>
        <fullName evidence="1">Uncharacterized protein</fullName>
    </submittedName>
</protein>
<proteinExistence type="predicted"/>
<dbReference type="Proteomes" id="UP000006329">
    <property type="component" value="Unassembled WGS sequence"/>
</dbReference>
<reference evidence="1" key="1">
    <citation type="submission" date="2012-10" db="EMBL/GenBank/DDBJ databases">
        <authorList>
            <person name="Harkins D.M."/>
            <person name="Durkin A.S."/>
            <person name="Brinkac L.M."/>
            <person name="Haft D.H."/>
            <person name="Selengut J.D."/>
            <person name="Sanka R."/>
            <person name="DePew J."/>
            <person name="Purushe J."/>
            <person name="Matthias M.A."/>
            <person name="Vinetz J.M."/>
            <person name="Sutton G.G."/>
            <person name="Nierman W.C."/>
            <person name="Fouts D.E."/>
        </authorList>
    </citation>
    <scope>NUCLEOTIDE SEQUENCE [LARGE SCALE GENOMIC DNA]</scope>
    <source>
        <strain evidence="1">MOR084</strain>
    </source>
</reference>
<evidence type="ECO:0000313" key="2">
    <source>
        <dbReference type="Proteomes" id="UP000006329"/>
    </source>
</evidence>
<keyword evidence="2" id="KW-1185">Reference proteome</keyword>
<sequence length="37" mass="4203">MRVPTTLAQVIESGSLKIISKYLRMMGIDILSKAKYF</sequence>
<evidence type="ECO:0000313" key="1">
    <source>
        <dbReference type="EMBL" id="EKO32944.1"/>
    </source>
</evidence>
<dbReference type="EMBL" id="AHON02000062">
    <property type="protein sequence ID" value="EKO32944.1"/>
    <property type="molecule type" value="Genomic_DNA"/>
</dbReference>
<name>A0A0E2BCD6_9LEPT</name>
<comment type="caution">
    <text evidence="1">The sequence shown here is derived from an EMBL/GenBank/DDBJ whole genome shotgun (WGS) entry which is preliminary data.</text>
</comment>
<accession>A0A0E2BCD6</accession>
<organism evidence="1 2">
    <name type="scientific">Leptospira santarosai str. MOR084</name>
    <dbReference type="NCBI Taxonomy" id="1049984"/>
    <lineage>
        <taxon>Bacteria</taxon>
        <taxon>Pseudomonadati</taxon>
        <taxon>Spirochaetota</taxon>
        <taxon>Spirochaetia</taxon>
        <taxon>Leptospirales</taxon>
        <taxon>Leptospiraceae</taxon>
        <taxon>Leptospira</taxon>
    </lineage>
</organism>
<gene>
    <name evidence="1" type="ORF">LEP1GSC179_3915</name>
</gene>
<dbReference type="AlphaFoldDB" id="A0A0E2BCD6"/>